<keyword evidence="1" id="KW-0479">Metal-binding</keyword>
<dbReference type="GO" id="GO:0005634">
    <property type="term" value="C:nucleus"/>
    <property type="evidence" value="ECO:0000318"/>
    <property type="project" value="GO_Central"/>
</dbReference>
<proteinExistence type="predicted"/>
<feature type="domain" description="Zn(2)-C6 fungal-type" evidence="8">
    <location>
        <begin position="40"/>
        <end position="68"/>
    </location>
</feature>
<accession>B6JW92</accession>
<dbReference type="Pfam" id="PF00172">
    <property type="entry name" value="Zn_clus"/>
    <property type="match status" value="1"/>
</dbReference>
<keyword evidence="11" id="KW-1185">Reference proteome</keyword>
<dbReference type="JaponicusDB" id="SJAG_00664">
    <property type="gene designation" value="moc3"/>
</dbReference>
<reference evidence="9 11" key="1">
    <citation type="journal article" date="2011" name="Science">
        <title>Comparative functional genomics of the fission yeasts.</title>
        <authorList>
            <person name="Rhind N."/>
            <person name="Chen Z."/>
            <person name="Yassour M."/>
            <person name="Thompson D.A."/>
            <person name="Haas B.J."/>
            <person name="Habib N."/>
            <person name="Wapinski I."/>
            <person name="Roy S."/>
            <person name="Lin M.F."/>
            <person name="Heiman D.I."/>
            <person name="Young S.K."/>
            <person name="Furuya K."/>
            <person name="Guo Y."/>
            <person name="Pidoux A."/>
            <person name="Chen H.M."/>
            <person name="Robbertse B."/>
            <person name="Goldberg J.M."/>
            <person name="Aoki K."/>
            <person name="Bayne E.H."/>
            <person name="Berlin A.M."/>
            <person name="Desjardins C.A."/>
            <person name="Dobbs E."/>
            <person name="Dukaj L."/>
            <person name="Fan L."/>
            <person name="FitzGerald M.G."/>
            <person name="French C."/>
            <person name="Gujja S."/>
            <person name="Hansen K."/>
            <person name="Keifenheim D."/>
            <person name="Levin J.Z."/>
            <person name="Mosher R.A."/>
            <person name="Mueller C.A."/>
            <person name="Pfiffner J."/>
            <person name="Priest M."/>
            <person name="Russ C."/>
            <person name="Smialowska A."/>
            <person name="Swoboda P."/>
            <person name="Sykes S.M."/>
            <person name="Vaughn M."/>
            <person name="Vengrova S."/>
            <person name="Yoder R."/>
            <person name="Zeng Q."/>
            <person name="Allshire R."/>
            <person name="Baulcombe D."/>
            <person name="Birren B.W."/>
            <person name="Brown W."/>
            <person name="Ekwall K."/>
            <person name="Kellis M."/>
            <person name="Leatherwood J."/>
            <person name="Levin H."/>
            <person name="Margalit H."/>
            <person name="Martienssen R."/>
            <person name="Nieduszynski C.A."/>
            <person name="Spatafora J.W."/>
            <person name="Friedman N."/>
            <person name="Dalgaard J.Z."/>
            <person name="Baumann P."/>
            <person name="Niki H."/>
            <person name="Regev A."/>
            <person name="Nusbaum C."/>
        </authorList>
    </citation>
    <scope>NUCLEOTIDE SEQUENCE [LARGE SCALE GENOMIC DNA]</scope>
    <source>
        <strain evidence="11">yFS275 / FY16936</strain>
    </source>
</reference>
<evidence type="ECO:0000256" key="6">
    <source>
        <dbReference type="ARBA" id="ARBA00023242"/>
    </source>
</evidence>
<evidence type="ECO:0000313" key="10">
    <source>
        <dbReference type="JaponicusDB" id="SJAG_00664"/>
    </source>
</evidence>
<dbReference type="PANTHER" id="PTHR36206:SF13">
    <property type="entry name" value="TRANSCRIPTIONAL REGULATORY PROTEIN MOC3"/>
    <property type="match status" value="1"/>
</dbReference>
<dbReference type="GeneID" id="7050702"/>
<dbReference type="Proteomes" id="UP000001744">
    <property type="component" value="Unassembled WGS sequence"/>
</dbReference>
<dbReference type="STRING" id="402676.B6JW92"/>
<dbReference type="GO" id="GO:0000981">
    <property type="term" value="F:DNA-binding transcription factor activity, RNA polymerase II-specific"/>
    <property type="evidence" value="ECO:0007669"/>
    <property type="project" value="InterPro"/>
</dbReference>
<dbReference type="SMART" id="SM00066">
    <property type="entry name" value="GAL4"/>
    <property type="match status" value="1"/>
</dbReference>
<dbReference type="GO" id="GO:0031139">
    <property type="term" value="P:positive regulation of conjugation with cellular fusion"/>
    <property type="evidence" value="ECO:0007669"/>
    <property type="project" value="EnsemblFungi"/>
</dbReference>
<evidence type="ECO:0000313" key="9">
    <source>
        <dbReference type="EMBL" id="EEB05643.2"/>
    </source>
</evidence>
<dbReference type="eggNOG" id="ENOG502S9F6">
    <property type="taxonomic scope" value="Eukaryota"/>
</dbReference>
<dbReference type="InterPro" id="IPR052360">
    <property type="entry name" value="Transcr_Regulatory_Proteins"/>
</dbReference>
<dbReference type="EMBL" id="KE651166">
    <property type="protein sequence ID" value="EEB05643.2"/>
    <property type="molecule type" value="Genomic_DNA"/>
</dbReference>
<dbReference type="GO" id="GO:0003677">
    <property type="term" value="F:DNA binding"/>
    <property type="evidence" value="ECO:0007669"/>
    <property type="project" value="UniProtKB-KW"/>
</dbReference>
<dbReference type="SUPFAM" id="SSF57701">
    <property type="entry name" value="Zn2/Cys6 DNA-binding domain"/>
    <property type="match status" value="1"/>
</dbReference>
<evidence type="ECO:0000313" key="11">
    <source>
        <dbReference type="Proteomes" id="UP000001744"/>
    </source>
</evidence>
<evidence type="ECO:0000256" key="5">
    <source>
        <dbReference type="ARBA" id="ARBA00023163"/>
    </source>
</evidence>
<sequence>MNHYAYPETPGKRFRPSLPGTMSKQTSPVDKPVKRRTKTGCFTCRRRRIKCDEAKPYCMNCTKSNRKCEGYAVPVPSAAHPLGNGSPPDPTAANAAVGHPVAIAGSIVPPMPSPSAGDNPGGVPGLMPNELPQLNHPQAANPMAQRQGMKPMAHPLGLGPLSAHLSNPNAHTINPNPLVGATAEQGVLNPMGSSSFTLPMVPPYYAFNGVSSSFSSYSFCDFSPFYFYDVVPSLWAFDFDHDVALQLWSVVIPQLARSVSAVAYSLMAFTSIKRLDVYNAYTCMVQALRAPQPDPGSLESKIIYSFLAVTQLHLPGCDITFINNAIRKILWSTEVKIDYLNTLLAMVTRELVFAVLQRRYVPNFDGMPLAAMNIVRSHASISDSLFNIALKIVSQPMVPLEQHREKIIEWRDRYHVNLYSNAATPLAKVLDCVGHAVTKNDSDLLHGLQQLMSDDCSNVAVVHSAYTCVLSLQNVFPPNSPAVRTQSEIESFFGKRLLVHLFECSGTERMFNSVNKSNEAVIRKWDGENVQ</sequence>
<feature type="region of interest" description="Disordered" evidence="7">
    <location>
        <begin position="1"/>
        <end position="34"/>
    </location>
</feature>
<dbReference type="CDD" id="cd00067">
    <property type="entry name" value="GAL4"/>
    <property type="match status" value="1"/>
</dbReference>
<dbReference type="AlphaFoldDB" id="B6JW92"/>
<gene>
    <name evidence="10" type="primary">moc3</name>
    <name evidence="9" type="ORF">SJAG_00664</name>
</gene>
<name>B6JW92_SCHJY</name>
<protein>
    <submittedName>
        <fullName evidence="9">Transcription factor Moc3</fullName>
    </submittedName>
</protein>
<dbReference type="OMA" id="CVGHAVT"/>
<keyword evidence="5" id="KW-0804">Transcription</keyword>
<keyword evidence="6" id="KW-0539">Nucleus</keyword>
<evidence type="ECO:0000256" key="3">
    <source>
        <dbReference type="ARBA" id="ARBA00023015"/>
    </source>
</evidence>
<dbReference type="GO" id="GO:0008270">
    <property type="term" value="F:zinc ion binding"/>
    <property type="evidence" value="ECO:0007669"/>
    <property type="project" value="InterPro"/>
</dbReference>
<dbReference type="VEuPathDB" id="FungiDB:SJAG_00664"/>
<evidence type="ECO:0000259" key="8">
    <source>
        <dbReference type="PROSITE" id="PS50048"/>
    </source>
</evidence>
<evidence type="ECO:0000256" key="7">
    <source>
        <dbReference type="SAM" id="MobiDB-lite"/>
    </source>
</evidence>
<keyword evidence="3" id="KW-0805">Transcription regulation</keyword>
<keyword evidence="2" id="KW-0862">Zinc</keyword>
<dbReference type="InterPro" id="IPR001138">
    <property type="entry name" value="Zn2Cys6_DnaBD"/>
</dbReference>
<dbReference type="PROSITE" id="PS00463">
    <property type="entry name" value="ZN2_CY6_FUNGAL_1"/>
    <property type="match status" value="1"/>
</dbReference>
<dbReference type="OrthoDB" id="3598904at2759"/>
<evidence type="ECO:0000256" key="2">
    <source>
        <dbReference type="ARBA" id="ARBA00022833"/>
    </source>
</evidence>
<dbReference type="Gene3D" id="4.10.240.10">
    <property type="entry name" value="Zn(2)-C6 fungal-type DNA-binding domain"/>
    <property type="match status" value="1"/>
</dbReference>
<evidence type="ECO:0000256" key="1">
    <source>
        <dbReference type="ARBA" id="ARBA00022723"/>
    </source>
</evidence>
<dbReference type="HOGENOM" id="CLU_536554_0_0_1"/>
<dbReference type="GO" id="GO:0006357">
    <property type="term" value="P:regulation of transcription by RNA polymerase II"/>
    <property type="evidence" value="ECO:0000318"/>
    <property type="project" value="GO_Central"/>
</dbReference>
<dbReference type="PANTHER" id="PTHR36206">
    <property type="entry name" value="ASPERCRYPTIN BIOSYNTHESIS CLUSTER-SPECIFIC TRANSCRIPTION REGULATOR ATNN-RELATED"/>
    <property type="match status" value="1"/>
</dbReference>
<dbReference type="RefSeq" id="XP_002171936.2">
    <property type="nucleotide sequence ID" value="XM_002171900.2"/>
</dbReference>
<organism evidence="9 11">
    <name type="scientific">Schizosaccharomyces japonicus (strain yFS275 / FY16936)</name>
    <name type="common">Fission yeast</name>
    <dbReference type="NCBI Taxonomy" id="402676"/>
    <lineage>
        <taxon>Eukaryota</taxon>
        <taxon>Fungi</taxon>
        <taxon>Dikarya</taxon>
        <taxon>Ascomycota</taxon>
        <taxon>Taphrinomycotina</taxon>
        <taxon>Schizosaccharomycetes</taxon>
        <taxon>Schizosaccharomycetales</taxon>
        <taxon>Schizosaccharomycetaceae</taxon>
        <taxon>Schizosaccharomyces</taxon>
    </lineage>
</organism>
<keyword evidence="4" id="KW-0238">DNA-binding</keyword>
<dbReference type="InterPro" id="IPR036864">
    <property type="entry name" value="Zn2-C6_fun-type_DNA-bd_sf"/>
</dbReference>
<dbReference type="PROSITE" id="PS50048">
    <property type="entry name" value="ZN2_CY6_FUNGAL_2"/>
    <property type="match status" value="1"/>
</dbReference>
<evidence type="ECO:0000256" key="4">
    <source>
        <dbReference type="ARBA" id="ARBA00023125"/>
    </source>
</evidence>